<evidence type="ECO:0000313" key="8">
    <source>
        <dbReference type="EMBL" id="KAK6589802.1"/>
    </source>
</evidence>
<dbReference type="Proteomes" id="UP001311799">
    <property type="component" value="Unassembled WGS sequence"/>
</dbReference>
<dbReference type="GO" id="GO:0005886">
    <property type="term" value="C:plasma membrane"/>
    <property type="evidence" value="ECO:0007669"/>
    <property type="project" value="UniProtKB-SubCell"/>
</dbReference>
<keyword evidence="9" id="KW-1185">Reference proteome</keyword>
<evidence type="ECO:0000256" key="5">
    <source>
        <dbReference type="ARBA" id="ARBA00023136"/>
    </source>
</evidence>
<feature type="transmembrane region" description="Helical" evidence="6">
    <location>
        <begin position="65"/>
        <end position="84"/>
    </location>
</feature>
<dbReference type="AlphaFoldDB" id="A0AAV9XYV6"/>
<evidence type="ECO:0000256" key="6">
    <source>
        <dbReference type="SAM" id="Phobius"/>
    </source>
</evidence>
<organism evidence="8 9">
    <name type="scientific">Cryptosporidium xiaoi</name>
    <dbReference type="NCBI Taxonomy" id="659607"/>
    <lineage>
        <taxon>Eukaryota</taxon>
        <taxon>Sar</taxon>
        <taxon>Alveolata</taxon>
        <taxon>Apicomplexa</taxon>
        <taxon>Conoidasida</taxon>
        <taxon>Coccidia</taxon>
        <taxon>Eucoccidiorida</taxon>
        <taxon>Eimeriorina</taxon>
        <taxon>Cryptosporidiidae</taxon>
        <taxon>Cryptosporidium</taxon>
    </lineage>
</organism>
<dbReference type="EMBL" id="JAWDEY010000010">
    <property type="protein sequence ID" value="KAK6589802.1"/>
    <property type="molecule type" value="Genomic_DNA"/>
</dbReference>
<sequence>MSEFVGNPEVCSKKLNNENKSRVFSYLTAKIAVTLIVSLVFLVFYYSNGLNNLIEWVSSNEKENAIVGIIVVIFVTSVLISVFVPLEPITVSASYLLSKTYGNYVGATLSLAIVISSLEMSSLLTVYMIRLFVPDSVRDNIKRSSYFNTMNTIARKRGILLIVLIRLIPLIPFSATNYLLGIIDTTYSSILVGNLGSIPMSAFFVLLGLSASNLQFLDSEINKMSVSPRYFVIIIATVLSITILCIFTLFSILVSEYQRSRNNSSYTILDEQGQTDLKQNHFCSSNTPFCSIL</sequence>
<evidence type="ECO:0000313" key="9">
    <source>
        <dbReference type="Proteomes" id="UP001311799"/>
    </source>
</evidence>
<dbReference type="PANTHER" id="PTHR12677">
    <property type="entry name" value="GOLGI APPARATUS MEMBRANE PROTEIN TVP38-RELATED"/>
    <property type="match status" value="1"/>
</dbReference>
<feature type="transmembrane region" description="Helical" evidence="6">
    <location>
        <begin position="104"/>
        <end position="133"/>
    </location>
</feature>
<keyword evidence="2" id="KW-1003">Cell membrane</keyword>
<name>A0AAV9XYV6_9CRYT</name>
<feature type="transmembrane region" description="Helical" evidence="6">
    <location>
        <begin position="159"/>
        <end position="180"/>
    </location>
</feature>
<evidence type="ECO:0000256" key="3">
    <source>
        <dbReference type="ARBA" id="ARBA00022692"/>
    </source>
</evidence>
<protein>
    <recommendedName>
        <fullName evidence="7">VTT domain-containing protein</fullName>
    </recommendedName>
</protein>
<evidence type="ECO:0000256" key="2">
    <source>
        <dbReference type="ARBA" id="ARBA00022475"/>
    </source>
</evidence>
<evidence type="ECO:0000259" key="7">
    <source>
        <dbReference type="Pfam" id="PF09335"/>
    </source>
</evidence>
<comment type="subcellular location">
    <subcellularLocation>
        <location evidence="1">Cell membrane</location>
        <topology evidence="1">Multi-pass membrane protein</topology>
    </subcellularLocation>
</comment>
<keyword evidence="4 6" id="KW-1133">Transmembrane helix</keyword>
<dbReference type="InterPro" id="IPR032816">
    <property type="entry name" value="VTT_dom"/>
</dbReference>
<feature type="transmembrane region" description="Helical" evidence="6">
    <location>
        <begin position="186"/>
        <end position="209"/>
    </location>
</feature>
<comment type="caution">
    <text evidence="8">The sequence shown here is derived from an EMBL/GenBank/DDBJ whole genome shotgun (WGS) entry which is preliminary data.</text>
</comment>
<gene>
    <name evidence="8" type="ORF">RS030_192848</name>
</gene>
<feature type="transmembrane region" description="Helical" evidence="6">
    <location>
        <begin position="230"/>
        <end position="254"/>
    </location>
</feature>
<dbReference type="PANTHER" id="PTHR12677:SF59">
    <property type="entry name" value="GOLGI APPARATUS MEMBRANE PROTEIN TVP38-RELATED"/>
    <property type="match status" value="1"/>
</dbReference>
<proteinExistence type="predicted"/>
<feature type="transmembrane region" description="Helical" evidence="6">
    <location>
        <begin position="23"/>
        <end position="45"/>
    </location>
</feature>
<evidence type="ECO:0000256" key="4">
    <source>
        <dbReference type="ARBA" id="ARBA00022989"/>
    </source>
</evidence>
<keyword evidence="3 6" id="KW-0812">Transmembrane</keyword>
<evidence type="ECO:0000256" key="1">
    <source>
        <dbReference type="ARBA" id="ARBA00004651"/>
    </source>
</evidence>
<keyword evidence="5 6" id="KW-0472">Membrane</keyword>
<dbReference type="InterPro" id="IPR015414">
    <property type="entry name" value="TMEM64"/>
</dbReference>
<feature type="domain" description="VTT" evidence="7">
    <location>
        <begin position="85"/>
        <end position="208"/>
    </location>
</feature>
<accession>A0AAV9XYV6</accession>
<reference evidence="8 9" key="1">
    <citation type="submission" date="2023-10" db="EMBL/GenBank/DDBJ databases">
        <title>Comparative genomics analysis reveals potential genetic determinants of host preference in Cryptosporidium xiaoi.</title>
        <authorList>
            <person name="Xiao L."/>
            <person name="Li J."/>
        </authorList>
    </citation>
    <scope>NUCLEOTIDE SEQUENCE [LARGE SCALE GENOMIC DNA]</scope>
    <source>
        <strain evidence="8 9">52996</strain>
    </source>
</reference>
<dbReference type="Pfam" id="PF09335">
    <property type="entry name" value="VTT_dom"/>
    <property type="match status" value="1"/>
</dbReference>